<feature type="region of interest" description="Disordered" evidence="1">
    <location>
        <begin position="18"/>
        <end position="44"/>
    </location>
</feature>
<evidence type="ECO:0000256" key="1">
    <source>
        <dbReference type="SAM" id="MobiDB-lite"/>
    </source>
</evidence>
<gene>
    <name evidence="2" type="ORF">PDIGIT_LOCUS5061</name>
</gene>
<evidence type="ECO:0000313" key="2">
    <source>
        <dbReference type="EMBL" id="CAI6332032.1"/>
    </source>
</evidence>
<name>A0A9W4XHP3_9PLEO</name>
<proteinExistence type="predicted"/>
<feature type="compositionally biased region" description="Polar residues" evidence="1">
    <location>
        <begin position="25"/>
        <end position="44"/>
    </location>
</feature>
<evidence type="ECO:0000313" key="3">
    <source>
        <dbReference type="Proteomes" id="UP001152607"/>
    </source>
</evidence>
<reference evidence="2" key="1">
    <citation type="submission" date="2023-01" db="EMBL/GenBank/DDBJ databases">
        <authorList>
            <person name="Van Ghelder C."/>
            <person name="Rancurel C."/>
        </authorList>
    </citation>
    <scope>NUCLEOTIDE SEQUENCE</scope>
    <source>
        <strain evidence="2">CNCM I-4278</strain>
    </source>
</reference>
<sequence>MNKAALYTVKANISQHMNKTHSQNHSHPTVLSPGSPSISFQKNPQLPVSHQVPIITI</sequence>
<dbReference type="Proteomes" id="UP001152607">
    <property type="component" value="Unassembled WGS sequence"/>
</dbReference>
<dbReference type="AlphaFoldDB" id="A0A9W4XHP3"/>
<dbReference type="EMBL" id="CAOQHR010000003">
    <property type="protein sequence ID" value="CAI6332032.1"/>
    <property type="molecule type" value="Genomic_DNA"/>
</dbReference>
<accession>A0A9W4XHP3</accession>
<comment type="caution">
    <text evidence="2">The sequence shown here is derived from an EMBL/GenBank/DDBJ whole genome shotgun (WGS) entry which is preliminary data.</text>
</comment>
<protein>
    <submittedName>
        <fullName evidence="2">Uncharacterized protein</fullName>
    </submittedName>
</protein>
<organism evidence="2 3">
    <name type="scientific">Periconia digitata</name>
    <dbReference type="NCBI Taxonomy" id="1303443"/>
    <lineage>
        <taxon>Eukaryota</taxon>
        <taxon>Fungi</taxon>
        <taxon>Dikarya</taxon>
        <taxon>Ascomycota</taxon>
        <taxon>Pezizomycotina</taxon>
        <taxon>Dothideomycetes</taxon>
        <taxon>Pleosporomycetidae</taxon>
        <taxon>Pleosporales</taxon>
        <taxon>Massarineae</taxon>
        <taxon>Periconiaceae</taxon>
        <taxon>Periconia</taxon>
    </lineage>
</organism>
<keyword evidence="3" id="KW-1185">Reference proteome</keyword>